<feature type="domain" description="Alpha/beta hydrolase fold-3" evidence="3">
    <location>
        <begin position="145"/>
        <end position="361"/>
    </location>
</feature>
<evidence type="ECO:0000313" key="5">
    <source>
        <dbReference type="Proteomes" id="UP000070168"/>
    </source>
</evidence>
<dbReference type="PANTHER" id="PTHR48081:SF31">
    <property type="entry name" value="STERYL ACETYL HYDROLASE MUG81-RELATED"/>
    <property type="match status" value="1"/>
</dbReference>
<keyword evidence="2" id="KW-0812">Transmembrane</keyword>
<dbReference type="InterPro" id="IPR050300">
    <property type="entry name" value="GDXG_lipolytic_enzyme"/>
</dbReference>
<dbReference type="OMA" id="SPWCSLT"/>
<keyword evidence="2" id="KW-0472">Membrane</keyword>
<dbReference type="AlphaFoldDB" id="A0A135LJF3"/>
<name>A0A135LJF3_PENPA</name>
<organism evidence="4 5">
    <name type="scientific">Penicillium patulum</name>
    <name type="common">Penicillium griseofulvum</name>
    <dbReference type="NCBI Taxonomy" id="5078"/>
    <lineage>
        <taxon>Eukaryota</taxon>
        <taxon>Fungi</taxon>
        <taxon>Dikarya</taxon>
        <taxon>Ascomycota</taxon>
        <taxon>Pezizomycotina</taxon>
        <taxon>Eurotiomycetes</taxon>
        <taxon>Eurotiomycetidae</taxon>
        <taxon>Eurotiales</taxon>
        <taxon>Aspergillaceae</taxon>
        <taxon>Penicillium</taxon>
    </lineage>
</organism>
<dbReference type="InterPro" id="IPR013094">
    <property type="entry name" value="AB_hydrolase_3"/>
</dbReference>
<dbReference type="GO" id="GO:0072330">
    <property type="term" value="P:monocarboxylic acid biosynthetic process"/>
    <property type="evidence" value="ECO:0007669"/>
    <property type="project" value="UniProtKB-ARBA"/>
</dbReference>
<dbReference type="SUPFAM" id="SSF53474">
    <property type="entry name" value="alpha/beta-Hydrolases"/>
    <property type="match status" value="1"/>
</dbReference>
<keyword evidence="1 4" id="KW-0378">Hydrolase</keyword>
<dbReference type="Gene3D" id="3.40.50.1820">
    <property type="entry name" value="alpha/beta hydrolase"/>
    <property type="match status" value="1"/>
</dbReference>
<dbReference type="Proteomes" id="UP000070168">
    <property type="component" value="Unassembled WGS sequence"/>
</dbReference>
<dbReference type="Pfam" id="PF07859">
    <property type="entry name" value="Abhydrolase_3"/>
    <property type="match status" value="1"/>
</dbReference>
<dbReference type="GO" id="GO:0016787">
    <property type="term" value="F:hydrolase activity"/>
    <property type="evidence" value="ECO:0007669"/>
    <property type="project" value="UniProtKB-KW"/>
</dbReference>
<sequence>MAKHDVPELGFWEKADIPFLHLSVFASMVYSAITGVFRGKASPKRYDHHVLSGLIRKLVDRRSDRQTQCVPSNYSTLQVLHTKLQKSVNDNGQDIDVLSHRYLTPPTSVVYETVMKKRGLEPETVTLPHGAEGHWLGNKSAKNVIVYYHGGGFAMPAIAAYFDFWLEMLNALNATGHDLAVFFPRYTLTPHATYPTQLRQAVEALRYIINETGRSPANVIIGGDSAGGNLTAATLLHLSHPHAEIEPLALSASLAGAFTYAPWINFSTDWPSMKENQWKDIVTTSVLNRWSTAYRADKPADNWNEPFNAPAEWWRDVKTEKILVLVGGDEILLSPIQEFAKKIKSVYEEITVVVGEDESHDAPFYTMAKEQTQTGTELRQWLAARL</sequence>
<comment type="caution">
    <text evidence="4">The sequence shown here is derived from an EMBL/GenBank/DDBJ whole genome shotgun (WGS) entry which is preliminary data.</text>
</comment>
<dbReference type="RefSeq" id="XP_040647642.1">
    <property type="nucleotide sequence ID" value="XM_040790689.1"/>
</dbReference>
<dbReference type="GO" id="GO:0017000">
    <property type="term" value="P:antibiotic biosynthetic process"/>
    <property type="evidence" value="ECO:0007669"/>
    <property type="project" value="UniProtKB-ARBA"/>
</dbReference>
<keyword evidence="5" id="KW-1185">Reference proteome</keyword>
<feature type="transmembrane region" description="Helical" evidence="2">
    <location>
        <begin position="17"/>
        <end position="37"/>
    </location>
</feature>
<dbReference type="PANTHER" id="PTHR48081">
    <property type="entry name" value="AB HYDROLASE SUPERFAMILY PROTEIN C4A8.06C"/>
    <property type="match status" value="1"/>
</dbReference>
<dbReference type="GeneID" id="63705989"/>
<evidence type="ECO:0000259" key="3">
    <source>
        <dbReference type="Pfam" id="PF07859"/>
    </source>
</evidence>
<evidence type="ECO:0000313" key="4">
    <source>
        <dbReference type="EMBL" id="KXG49106.1"/>
    </source>
</evidence>
<dbReference type="EMBL" id="LHQR01000065">
    <property type="protein sequence ID" value="KXG49106.1"/>
    <property type="molecule type" value="Genomic_DNA"/>
</dbReference>
<evidence type="ECO:0000256" key="2">
    <source>
        <dbReference type="SAM" id="Phobius"/>
    </source>
</evidence>
<proteinExistence type="predicted"/>
<gene>
    <name evidence="4" type="ORF">PGRI_029760</name>
</gene>
<accession>A0A135LJF3</accession>
<dbReference type="InterPro" id="IPR029058">
    <property type="entry name" value="AB_hydrolase_fold"/>
</dbReference>
<dbReference type="OrthoDB" id="2152029at2759"/>
<evidence type="ECO:0000256" key="1">
    <source>
        <dbReference type="ARBA" id="ARBA00022801"/>
    </source>
</evidence>
<keyword evidence="2" id="KW-1133">Transmembrane helix</keyword>
<reference evidence="4 5" key="1">
    <citation type="journal article" date="2016" name="BMC Genomics">
        <title>Genome sequencing and secondary metabolism of the postharvest pathogen Penicillium griseofulvum.</title>
        <authorList>
            <person name="Banani H."/>
            <person name="Marcet-Houben M."/>
            <person name="Ballester A.R."/>
            <person name="Abbruscato P."/>
            <person name="Gonzalez-Candelas L."/>
            <person name="Gabaldon T."/>
            <person name="Spadaro D."/>
        </authorList>
    </citation>
    <scope>NUCLEOTIDE SEQUENCE [LARGE SCALE GENOMIC DNA]</scope>
    <source>
        <strain evidence="4 5">PG3</strain>
    </source>
</reference>
<dbReference type="STRING" id="5078.A0A135LJF3"/>
<protein>
    <submittedName>
        <fullName evidence="4">Alpha/beta hydrolase fold-3</fullName>
    </submittedName>
</protein>